<dbReference type="GO" id="GO:0005737">
    <property type="term" value="C:cytoplasm"/>
    <property type="evidence" value="ECO:0007669"/>
    <property type="project" value="UniProtKB-SubCell"/>
</dbReference>
<dbReference type="AlphaFoldDB" id="A0AAV3XTN5"/>
<comment type="caution">
    <text evidence="6">The sequence shown here is derived from an EMBL/GenBank/DDBJ whole genome shotgun (WGS) entry which is preliminary data.</text>
</comment>
<evidence type="ECO:0000256" key="2">
    <source>
        <dbReference type="ARBA" id="ARBA00009695"/>
    </source>
</evidence>
<feature type="domain" description="RecX first three-helical" evidence="5">
    <location>
        <begin position="6"/>
        <end position="40"/>
    </location>
</feature>
<evidence type="ECO:0000313" key="7">
    <source>
        <dbReference type="Proteomes" id="UP001050975"/>
    </source>
</evidence>
<evidence type="ECO:0000256" key="4">
    <source>
        <dbReference type="ARBA" id="ARBA00022490"/>
    </source>
</evidence>
<dbReference type="InterPro" id="IPR053926">
    <property type="entry name" value="RecX_HTH_1st"/>
</dbReference>
<dbReference type="EMBL" id="BLAY01000321">
    <property type="protein sequence ID" value="GET44302.1"/>
    <property type="molecule type" value="Genomic_DNA"/>
</dbReference>
<keyword evidence="4" id="KW-0963">Cytoplasm</keyword>
<dbReference type="Proteomes" id="UP001050975">
    <property type="component" value="Unassembled WGS sequence"/>
</dbReference>
<name>A0AAV3XTN5_9CYAN</name>
<evidence type="ECO:0000256" key="1">
    <source>
        <dbReference type="ARBA" id="ARBA00004496"/>
    </source>
</evidence>
<evidence type="ECO:0000313" key="6">
    <source>
        <dbReference type="EMBL" id="GET44302.1"/>
    </source>
</evidence>
<dbReference type="Pfam" id="PF21982">
    <property type="entry name" value="RecX_HTH1"/>
    <property type="match status" value="1"/>
</dbReference>
<proteinExistence type="inferred from homology"/>
<dbReference type="Gene3D" id="1.10.10.10">
    <property type="entry name" value="Winged helix-like DNA-binding domain superfamily/Winged helix DNA-binding domain"/>
    <property type="match status" value="1"/>
</dbReference>
<comment type="similarity">
    <text evidence="2">Belongs to the RecX family.</text>
</comment>
<dbReference type="RefSeq" id="WP_226594040.1">
    <property type="nucleotide sequence ID" value="NZ_BLAY01000321.1"/>
</dbReference>
<comment type="subcellular location">
    <subcellularLocation>
        <location evidence="1">Cytoplasm</location>
    </subcellularLocation>
</comment>
<organism evidence="6 7">
    <name type="scientific">Microseira wollei NIES-4236</name>
    <dbReference type="NCBI Taxonomy" id="2530354"/>
    <lineage>
        <taxon>Bacteria</taxon>
        <taxon>Bacillati</taxon>
        <taxon>Cyanobacteriota</taxon>
        <taxon>Cyanophyceae</taxon>
        <taxon>Oscillatoriophycideae</taxon>
        <taxon>Aerosakkonematales</taxon>
        <taxon>Aerosakkonemataceae</taxon>
        <taxon>Microseira</taxon>
    </lineage>
</organism>
<reference evidence="6" key="1">
    <citation type="submission" date="2019-10" db="EMBL/GenBank/DDBJ databases">
        <title>Draft genome sequece of Microseira wollei NIES-4236.</title>
        <authorList>
            <person name="Yamaguchi H."/>
            <person name="Suzuki S."/>
            <person name="Kawachi M."/>
        </authorList>
    </citation>
    <scope>NUCLEOTIDE SEQUENCE</scope>
    <source>
        <strain evidence="6">NIES-4236</strain>
    </source>
</reference>
<keyword evidence="7" id="KW-1185">Reference proteome</keyword>
<sequence length="155" mass="18040">MTCGDYFLRLLARRDYSVNELLKKGREKGFEQSEIAEALDAVQQKGYQSDIRVVNSIINSSKGQYGKAALKRKCLEKGIPADVFEQVWMEQEESDSTESLSELKAKVMRKYKLSSFQYIDPKTKVKLLNYLQYRGFNPFEVLDQWKNEEEEAEAF</sequence>
<evidence type="ECO:0000259" key="5">
    <source>
        <dbReference type="Pfam" id="PF21982"/>
    </source>
</evidence>
<protein>
    <recommendedName>
        <fullName evidence="3">Regulatory protein RecX</fullName>
    </recommendedName>
</protein>
<dbReference type="InterPro" id="IPR003783">
    <property type="entry name" value="Regulatory_RecX"/>
</dbReference>
<dbReference type="GO" id="GO:0006282">
    <property type="term" value="P:regulation of DNA repair"/>
    <property type="evidence" value="ECO:0007669"/>
    <property type="project" value="InterPro"/>
</dbReference>
<dbReference type="PANTHER" id="PTHR33602">
    <property type="entry name" value="REGULATORY PROTEIN RECX FAMILY PROTEIN"/>
    <property type="match status" value="1"/>
</dbReference>
<dbReference type="InterPro" id="IPR036388">
    <property type="entry name" value="WH-like_DNA-bd_sf"/>
</dbReference>
<evidence type="ECO:0000256" key="3">
    <source>
        <dbReference type="ARBA" id="ARBA00018111"/>
    </source>
</evidence>
<gene>
    <name evidence="6" type="primary">recX</name>
    <name evidence="6" type="ORF">MiSe_91280</name>
</gene>
<dbReference type="PANTHER" id="PTHR33602:SF1">
    <property type="entry name" value="REGULATORY PROTEIN RECX FAMILY PROTEIN"/>
    <property type="match status" value="1"/>
</dbReference>
<accession>A0AAV3XTN5</accession>